<dbReference type="Pfam" id="PF01391">
    <property type="entry name" value="Collagen"/>
    <property type="match status" value="1"/>
</dbReference>
<evidence type="ECO:0000256" key="3">
    <source>
        <dbReference type="SAM" id="MobiDB-lite"/>
    </source>
</evidence>
<feature type="signal peptide" evidence="4">
    <location>
        <begin position="1"/>
        <end position="18"/>
    </location>
</feature>
<dbReference type="InterPro" id="IPR018976">
    <property type="entry name" value="Imelysin-like"/>
</dbReference>
<feature type="domain" description="Imelysin-like" evidence="5">
    <location>
        <begin position="76"/>
        <end position="468"/>
    </location>
</feature>
<sequence length="491" mass="52949">MKTIKHFALTLVCTAVLAGCNGDDGKDGAQGAQGVQGEQGTTGQQGAQGPQGEQGLDGVVRYAVAKDVVMTNAQHAYAVYSDSLQTAKMLKEKIDAFVALPSDENFTAAKQAWLEAREPYGQSEVYRFRDGPIDDLTTNDAGQPVLVKEEGPEGAINAWPLAEAMIDYTIDMDGLQARGDDAIYSAGGNIIADAAAFPNITAELIKNQFEVNDEEANVSSGYHAIEFLLWGQDLNQDGTYTQARDFTAGHRPVTDFYTTTNTQTLPTANTCTSGENGSADTVCERRGMYLKAAAELLVADLQGVVDAWTPGSGFHYIDYTKEENANANLAAMLESMGRLGHGELAGERMSVAVRTDSQEDEHSCFSDNTHRDILLNAQGIENHYLGTYTRTNEEVLKGAGVHDLLMSAGHKELAGELQTAIDATMAAVRVIDDNAKNNGISFDVQIQTEKHQLEVRAAMTALKDQTAVVQKVIDTLGLETESLTDDTEEQF</sequence>
<evidence type="ECO:0000259" key="5">
    <source>
        <dbReference type="Pfam" id="PF09375"/>
    </source>
</evidence>
<dbReference type="InterPro" id="IPR008160">
    <property type="entry name" value="Collagen"/>
</dbReference>
<feature type="chain" id="PRO_5007889494" description="Imelysin-like domain-containing protein" evidence="4">
    <location>
        <begin position="19"/>
        <end position="491"/>
    </location>
</feature>
<dbReference type="InterPro" id="IPR038352">
    <property type="entry name" value="Imelysin_sf"/>
</dbReference>
<dbReference type="PATRIC" id="fig|1365257.3.peg.3928"/>
<dbReference type="Gene3D" id="1.20.1420.20">
    <property type="entry name" value="M75 peptidase, HXXE motif"/>
    <property type="match status" value="1"/>
</dbReference>
<proteinExistence type="predicted"/>
<evidence type="ECO:0000256" key="1">
    <source>
        <dbReference type="ARBA" id="ARBA00004196"/>
    </source>
</evidence>
<reference evidence="6 7" key="1">
    <citation type="submission" date="2013-07" db="EMBL/GenBank/DDBJ databases">
        <title>Comparative Genomic and Metabolomic Analysis of Twelve Strains of Pseudoalteromonas luteoviolacea.</title>
        <authorList>
            <person name="Vynne N.G."/>
            <person name="Mansson M."/>
            <person name="Gram L."/>
        </authorList>
    </citation>
    <scope>NUCLEOTIDE SEQUENCE [LARGE SCALE GENOMIC DNA]</scope>
    <source>
        <strain evidence="6 7">S4060-1</strain>
    </source>
</reference>
<feature type="compositionally biased region" description="Low complexity" evidence="3">
    <location>
        <begin position="29"/>
        <end position="54"/>
    </location>
</feature>
<dbReference type="AlphaFoldDB" id="A0A167KMM5"/>
<dbReference type="EMBL" id="AUXX01000036">
    <property type="protein sequence ID" value="KZN63007.1"/>
    <property type="molecule type" value="Genomic_DNA"/>
</dbReference>
<evidence type="ECO:0000256" key="4">
    <source>
        <dbReference type="SAM" id="SignalP"/>
    </source>
</evidence>
<comment type="caution">
    <text evidence="6">The sequence shown here is derived from an EMBL/GenBank/DDBJ whole genome shotgun (WGS) entry which is preliminary data.</text>
</comment>
<accession>A0A167KMM5</accession>
<dbReference type="Pfam" id="PF09375">
    <property type="entry name" value="Peptidase_M75"/>
    <property type="match status" value="1"/>
</dbReference>
<dbReference type="CDD" id="cd14657">
    <property type="entry name" value="Imelysin_IrpA-like"/>
    <property type="match status" value="1"/>
</dbReference>
<dbReference type="GO" id="GO:0030313">
    <property type="term" value="C:cell envelope"/>
    <property type="evidence" value="ECO:0007669"/>
    <property type="project" value="UniProtKB-SubCell"/>
</dbReference>
<feature type="region of interest" description="Disordered" evidence="3">
    <location>
        <begin position="27"/>
        <end position="54"/>
    </location>
</feature>
<evidence type="ECO:0000313" key="7">
    <source>
        <dbReference type="Proteomes" id="UP000076661"/>
    </source>
</evidence>
<dbReference type="RefSeq" id="WP_081225569.1">
    <property type="nucleotide sequence ID" value="NZ_AUXX01000036.1"/>
</dbReference>
<dbReference type="PROSITE" id="PS51257">
    <property type="entry name" value="PROKAR_LIPOPROTEIN"/>
    <property type="match status" value="1"/>
</dbReference>
<protein>
    <recommendedName>
        <fullName evidence="5">Imelysin-like domain-containing protein</fullName>
    </recommendedName>
</protein>
<name>A0A167KMM5_9GAMM</name>
<comment type="subcellular location">
    <subcellularLocation>
        <location evidence="1">Cell envelope</location>
    </subcellularLocation>
</comment>
<organism evidence="6 7">
    <name type="scientific">Pseudoalteromonas luteoviolacea S4060-1</name>
    <dbReference type="NCBI Taxonomy" id="1365257"/>
    <lineage>
        <taxon>Bacteria</taxon>
        <taxon>Pseudomonadati</taxon>
        <taxon>Pseudomonadota</taxon>
        <taxon>Gammaproteobacteria</taxon>
        <taxon>Alteromonadales</taxon>
        <taxon>Pseudoalteromonadaceae</taxon>
        <taxon>Pseudoalteromonas</taxon>
    </lineage>
</organism>
<keyword evidence="2 4" id="KW-0732">Signal</keyword>
<gene>
    <name evidence="6" type="ORF">N478_25045</name>
</gene>
<evidence type="ECO:0000313" key="6">
    <source>
        <dbReference type="EMBL" id="KZN63007.1"/>
    </source>
</evidence>
<dbReference type="Proteomes" id="UP000076661">
    <property type="component" value="Unassembled WGS sequence"/>
</dbReference>
<evidence type="ECO:0000256" key="2">
    <source>
        <dbReference type="ARBA" id="ARBA00022729"/>
    </source>
</evidence>